<dbReference type="EMBL" id="MGIN01000030">
    <property type="protein sequence ID" value="OGM89117.1"/>
    <property type="molecule type" value="Genomic_DNA"/>
</dbReference>
<accession>A0A1F8DKI9</accession>
<gene>
    <name evidence="1" type="ORF">A2108_01960</name>
</gene>
<dbReference type="Proteomes" id="UP000178303">
    <property type="component" value="Unassembled WGS sequence"/>
</dbReference>
<name>A0A1F8DKI9_9BACT</name>
<reference evidence="1 2" key="1">
    <citation type="journal article" date="2016" name="Nat. Commun.">
        <title>Thousands of microbial genomes shed light on interconnected biogeochemical processes in an aquifer system.</title>
        <authorList>
            <person name="Anantharaman K."/>
            <person name="Brown C.T."/>
            <person name="Hug L.A."/>
            <person name="Sharon I."/>
            <person name="Castelle C.J."/>
            <person name="Probst A.J."/>
            <person name="Thomas B.C."/>
            <person name="Singh A."/>
            <person name="Wilkins M.J."/>
            <person name="Karaoz U."/>
            <person name="Brodie E.L."/>
            <person name="Williams K.H."/>
            <person name="Hubbard S.S."/>
            <person name="Banfield J.F."/>
        </authorList>
    </citation>
    <scope>NUCLEOTIDE SEQUENCE [LARGE SCALE GENOMIC DNA]</scope>
</reference>
<evidence type="ECO:0000313" key="2">
    <source>
        <dbReference type="Proteomes" id="UP000178303"/>
    </source>
</evidence>
<organism evidence="1 2">
    <name type="scientific">Candidatus Wolfebacteria bacterium GWA1_42_9</name>
    <dbReference type="NCBI Taxonomy" id="1802553"/>
    <lineage>
        <taxon>Bacteria</taxon>
        <taxon>Candidatus Wolfeibacteriota</taxon>
    </lineage>
</organism>
<proteinExistence type="predicted"/>
<sequence length="59" mass="6824">MENYQCKKCGVGMRKIGPFATVKPEGQPAQKWDGVLQYECKNEKCEQYHKLTKIVECDN</sequence>
<evidence type="ECO:0000313" key="1">
    <source>
        <dbReference type="EMBL" id="OGM89117.1"/>
    </source>
</evidence>
<comment type="caution">
    <text evidence="1">The sequence shown here is derived from an EMBL/GenBank/DDBJ whole genome shotgun (WGS) entry which is preliminary data.</text>
</comment>
<protein>
    <submittedName>
        <fullName evidence="1">Uncharacterized protein</fullName>
    </submittedName>
</protein>
<dbReference type="AlphaFoldDB" id="A0A1F8DKI9"/>